<feature type="transmembrane region" description="Helical" evidence="8">
    <location>
        <begin position="218"/>
        <end position="236"/>
    </location>
</feature>
<feature type="transmembrane region" description="Helical" evidence="8">
    <location>
        <begin position="112"/>
        <end position="131"/>
    </location>
</feature>
<keyword evidence="7 8" id="KW-0472">Membrane</keyword>
<evidence type="ECO:0000313" key="9">
    <source>
        <dbReference type="EMBL" id="GJE78507.1"/>
    </source>
</evidence>
<name>A0ABQ4V247_9HYPH</name>
<feature type="transmembrane region" description="Helical" evidence="8">
    <location>
        <begin position="170"/>
        <end position="188"/>
    </location>
</feature>
<feature type="transmembrane region" description="Helical" evidence="8">
    <location>
        <begin position="257"/>
        <end position="282"/>
    </location>
</feature>
<organism evidence="9 10">
    <name type="scientific">Methylorubrum suomiense</name>
    <dbReference type="NCBI Taxonomy" id="144191"/>
    <lineage>
        <taxon>Bacteria</taxon>
        <taxon>Pseudomonadati</taxon>
        <taxon>Pseudomonadota</taxon>
        <taxon>Alphaproteobacteria</taxon>
        <taxon>Hyphomicrobiales</taxon>
        <taxon>Methylobacteriaceae</taxon>
        <taxon>Methylorubrum</taxon>
    </lineage>
</organism>
<evidence type="ECO:0000313" key="10">
    <source>
        <dbReference type="Proteomes" id="UP001055093"/>
    </source>
</evidence>
<dbReference type="PANTHER" id="PTHR30472:SF70">
    <property type="entry name" value="MOLYBDATE IMPORT SYSTEM PERMEASE PROTEIN MOLB"/>
    <property type="match status" value="1"/>
</dbReference>
<proteinExistence type="inferred from homology"/>
<evidence type="ECO:0000256" key="5">
    <source>
        <dbReference type="ARBA" id="ARBA00022692"/>
    </source>
</evidence>
<feature type="transmembrane region" description="Helical" evidence="8">
    <location>
        <begin position="302"/>
        <end position="321"/>
    </location>
</feature>
<keyword evidence="6 8" id="KW-1133">Transmembrane helix</keyword>
<feature type="transmembrane region" description="Helical" evidence="8">
    <location>
        <begin position="138"/>
        <end position="158"/>
    </location>
</feature>
<evidence type="ECO:0000256" key="2">
    <source>
        <dbReference type="ARBA" id="ARBA00007935"/>
    </source>
</evidence>
<keyword evidence="10" id="KW-1185">Reference proteome</keyword>
<protein>
    <submittedName>
        <fullName evidence="9">ABC transporter permease protein</fullName>
    </submittedName>
</protein>
<gene>
    <name evidence="9" type="ORF">BGCPKDLD_5124</name>
</gene>
<dbReference type="RefSeq" id="WP_137829799.1">
    <property type="nucleotide sequence ID" value="NZ_BPRE01000026.1"/>
</dbReference>
<comment type="similarity">
    <text evidence="2">Belongs to the binding-protein-dependent transport system permease family. FecCD subfamily.</text>
</comment>
<dbReference type="InterPro" id="IPR000522">
    <property type="entry name" value="ABC_transptr_permease_BtuC"/>
</dbReference>
<accession>A0ABQ4V247</accession>
<dbReference type="EMBL" id="BPRE01000026">
    <property type="protein sequence ID" value="GJE78507.1"/>
    <property type="molecule type" value="Genomic_DNA"/>
</dbReference>
<evidence type="ECO:0000256" key="8">
    <source>
        <dbReference type="SAM" id="Phobius"/>
    </source>
</evidence>
<reference evidence="9" key="2">
    <citation type="submission" date="2021-08" db="EMBL/GenBank/DDBJ databases">
        <authorList>
            <person name="Tani A."/>
            <person name="Ola A."/>
            <person name="Ogura Y."/>
            <person name="Katsura K."/>
            <person name="Hayashi T."/>
        </authorList>
    </citation>
    <scope>NUCLEOTIDE SEQUENCE</scope>
    <source>
        <strain evidence="9">DSM 14458</strain>
    </source>
</reference>
<dbReference type="Pfam" id="PF01032">
    <property type="entry name" value="FecCD"/>
    <property type="match status" value="1"/>
</dbReference>
<keyword evidence="3" id="KW-0813">Transport</keyword>
<dbReference type="PANTHER" id="PTHR30472">
    <property type="entry name" value="FERRIC ENTEROBACTIN TRANSPORT SYSTEM PERMEASE PROTEIN"/>
    <property type="match status" value="1"/>
</dbReference>
<dbReference type="SUPFAM" id="SSF81345">
    <property type="entry name" value="ABC transporter involved in vitamin B12 uptake, BtuC"/>
    <property type="match status" value="1"/>
</dbReference>
<comment type="caution">
    <text evidence="9">The sequence shown here is derived from an EMBL/GenBank/DDBJ whole genome shotgun (WGS) entry which is preliminary data.</text>
</comment>
<feature type="transmembrane region" description="Helical" evidence="8">
    <location>
        <begin position="328"/>
        <end position="348"/>
    </location>
</feature>
<dbReference type="CDD" id="cd06550">
    <property type="entry name" value="TM_ABC_iron-siderophores_like"/>
    <property type="match status" value="1"/>
</dbReference>
<feature type="transmembrane region" description="Helical" evidence="8">
    <location>
        <begin position="18"/>
        <end position="39"/>
    </location>
</feature>
<reference evidence="9" key="1">
    <citation type="journal article" date="2021" name="Front. Microbiol.">
        <title>Comprehensive Comparative Genomics and Phenotyping of Methylobacterium Species.</title>
        <authorList>
            <person name="Alessa O."/>
            <person name="Ogura Y."/>
            <person name="Fujitani Y."/>
            <person name="Takami H."/>
            <person name="Hayashi T."/>
            <person name="Sahin N."/>
            <person name="Tani A."/>
        </authorList>
    </citation>
    <scope>NUCLEOTIDE SEQUENCE</scope>
    <source>
        <strain evidence="9">DSM 14458</strain>
    </source>
</reference>
<dbReference type="InterPro" id="IPR037294">
    <property type="entry name" value="ABC_BtuC-like"/>
</dbReference>
<sequence length="355" mass="35785">MSEAASTAVAPGGTRRRLAGLSLATLPVLALLLLVVVSLGTGRYPVPLADVFSLLLAKALGLSTAVDATAQTVVLQVRLPRVLGALVVGAGLAAAGATYQGLFRNPLVSPDILGVSAGASLGAVLGIVLTLPAAAIQGLAFAGGLAAVSAVYAVGIAVRRRGASDPVLTLVLAGVAVGALLGAGIALLKVMADPYNQLPAITFWLLGSLASVNPGDLGAILPAMLIGLVPLVLLRWRVNLMSLGDEEARALGVETRVIRPVLVAAATLVTAAAVSVTGVIGWVGLIVPHVARLLVGPDFRRLLPASLLLGAGYLTAVDLLARTVATIEVPLGILTALVGAPFFLWLLATAKRGWA</sequence>
<evidence type="ECO:0000256" key="7">
    <source>
        <dbReference type="ARBA" id="ARBA00023136"/>
    </source>
</evidence>
<dbReference type="Gene3D" id="1.10.3470.10">
    <property type="entry name" value="ABC transporter involved in vitamin B12 uptake, BtuC"/>
    <property type="match status" value="1"/>
</dbReference>
<keyword evidence="4" id="KW-1003">Cell membrane</keyword>
<dbReference type="Proteomes" id="UP001055093">
    <property type="component" value="Unassembled WGS sequence"/>
</dbReference>
<keyword evidence="5 8" id="KW-0812">Transmembrane</keyword>
<comment type="subcellular location">
    <subcellularLocation>
        <location evidence="1">Cell membrane</location>
        <topology evidence="1">Multi-pass membrane protein</topology>
    </subcellularLocation>
</comment>
<evidence type="ECO:0000256" key="1">
    <source>
        <dbReference type="ARBA" id="ARBA00004651"/>
    </source>
</evidence>
<feature type="transmembrane region" description="Helical" evidence="8">
    <location>
        <begin position="82"/>
        <end position="100"/>
    </location>
</feature>
<evidence type="ECO:0000256" key="6">
    <source>
        <dbReference type="ARBA" id="ARBA00022989"/>
    </source>
</evidence>
<evidence type="ECO:0000256" key="4">
    <source>
        <dbReference type="ARBA" id="ARBA00022475"/>
    </source>
</evidence>
<evidence type="ECO:0000256" key="3">
    <source>
        <dbReference type="ARBA" id="ARBA00022448"/>
    </source>
</evidence>